<feature type="transmembrane region" description="Helical" evidence="2">
    <location>
        <begin position="79"/>
        <end position="98"/>
    </location>
</feature>
<dbReference type="Proteomes" id="UP000828390">
    <property type="component" value="Unassembled WGS sequence"/>
</dbReference>
<keyword evidence="4" id="KW-1185">Reference proteome</keyword>
<feature type="transmembrane region" description="Helical" evidence="2">
    <location>
        <begin position="49"/>
        <end position="67"/>
    </location>
</feature>
<dbReference type="PANTHER" id="PTHR22168">
    <property type="entry name" value="TMEM26 PROTEIN"/>
    <property type="match status" value="1"/>
</dbReference>
<evidence type="ECO:0000313" key="4">
    <source>
        <dbReference type="Proteomes" id="UP000828390"/>
    </source>
</evidence>
<dbReference type="AlphaFoldDB" id="A0A9D4LNX9"/>
<dbReference type="PANTHER" id="PTHR22168:SF3">
    <property type="entry name" value="TRANSMEMBRANE PROTEIN 26"/>
    <property type="match status" value="1"/>
</dbReference>
<evidence type="ECO:0000313" key="3">
    <source>
        <dbReference type="EMBL" id="KAH3861289.1"/>
    </source>
</evidence>
<feature type="region of interest" description="Disordered" evidence="1">
    <location>
        <begin position="396"/>
        <end position="419"/>
    </location>
</feature>
<evidence type="ECO:0000256" key="2">
    <source>
        <dbReference type="SAM" id="Phobius"/>
    </source>
</evidence>
<feature type="compositionally biased region" description="Basic residues" evidence="1">
    <location>
        <begin position="408"/>
        <end position="419"/>
    </location>
</feature>
<name>A0A9D4LNX9_DREPO</name>
<dbReference type="Pfam" id="PF09772">
    <property type="entry name" value="Tmem26"/>
    <property type="match status" value="1"/>
</dbReference>
<feature type="transmembrane region" description="Helical" evidence="2">
    <location>
        <begin position="306"/>
        <end position="329"/>
    </location>
</feature>
<reference evidence="3" key="1">
    <citation type="journal article" date="2019" name="bioRxiv">
        <title>The Genome of the Zebra Mussel, Dreissena polymorpha: A Resource for Invasive Species Research.</title>
        <authorList>
            <person name="McCartney M.A."/>
            <person name="Auch B."/>
            <person name="Kono T."/>
            <person name="Mallez S."/>
            <person name="Zhang Y."/>
            <person name="Obille A."/>
            <person name="Becker A."/>
            <person name="Abrahante J.E."/>
            <person name="Garbe J."/>
            <person name="Badalamenti J.P."/>
            <person name="Herman A."/>
            <person name="Mangelson H."/>
            <person name="Liachko I."/>
            <person name="Sullivan S."/>
            <person name="Sone E.D."/>
            <person name="Koren S."/>
            <person name="Silverstein K.A.T."/>
            <person name="Beckman K.B."/>
            <person name="Gohl D.M."/>
        </authorList>
    </citation>
    <scope>NUCLEOTIDE SEQUENCE</scope>
    <source>
        <strain evidence="3">Duluth1</strain>
        <tissue evidence="3">Whole animal</tissue>
    </source>
</reference>
<accession>A0A9D4LNX9</accession>
<feature type="transmembrane region" description="Helical" evidence="2">
    <location>
        <begin position="173"/>
        <end position="193"/>
    </location>
</feature>
<organism evidence="3 4">
    <name type="scientific">Dreissena polymorpha</name>
    <name type="common">Zebra mussel</name>
    <name type="synonym">Mytilus polymorpha</name>
    <dbReference type="NCBI Taxonomy" id="45954"/>
    <lineage>
        <taxon>Eukaryota</taxon>
        <taxon>Metazoa</taxon>
        <taxon>Spiralia</taxon>
        <taxon>Lophotrochozoa</taxon>
        <taxon>Mollusca</taxon>
        <taxon>Bivalvia</taxon>
        <taxon>Autobranchia</taxon>
        <taxon>Heteroconchia</taxon>
        <taxon>Euheterodonta</taxon>
        <taxon>Imparidentia</taxon>
        <taxon>Neoheterodontei</taxon>
        <taxon>Myida</taxon>
        <taxon>Dreissenoidea</taxon>
        <taxon>Dreissenidae</taxon>
        <taxon>Dreissena</taxon>
    </lineage>
</organism>
<dbReference type="EMBL" id="JAIWYP010000002">
    <property type="protein sequence ID" value="KAH3861289.1"/>
    <property type="molecule type" value="Genomic_DNA"/>
</dbReference>
<protein>
    <recommendedName>
        <fullName evidence="5">Transmembrane protein 26</fullName>
    </recommendedName>
</protein>
<feature type="transmembrane region" description="Helical" evidence="2">
    <location>
        <begin position="235"/>
        <end position="253"/>
    </location>
</feature>
<gene>
    <name evidence="3" type="ORF">DPMN_024216</name>
</gene>
<proteinExistence type="predicted"/>
<dbReference type="InterPro" id="IPR019169">
    <property type="entry name" value="Transmembrane_26"/>
</dbReference>
<evidence type="ECO:0008006" key="5">
    <source>
        <dbReference type="Google" id="ProtNLM"/>
    </source>
</evidence>
<sequence length="433" mass="48927">MLRLVWGSAYKARHSVKVRPIFLAILVRCLLLLHNFLSVWRVVETRRDSRLWTLLAINVLLVIEAAFVIRINRGIEWKWWCPCFLFHLMTTLPCFWLLQISQYEHAIAVALEVQGLNDPHNEGLTEDASPLTIAVYTTTLRHSSTTANIPNTTSANILTHIDSILLGIGEQTWIVIIQETLVYLIIFGGWVLPRANTSKDELSSVLLEYLGMASDIMELFALFDEPRVQTNQHLTYAILTIWSISFLQFIPILKQHKGNKLLHIELLLNGKRSCNFAEVVSTCIKLLLQDLPFMCLRLTIIVHFQLVTYSLVFFVVKNIVTILLLVYRLTVLCNKLPCCYTEHAEEFDGVAIEGPTVADDSILNPSSKASQVVTSSLPTYGIKYFVSPLTSTTKADLHGGSASDKPSSKQHHWKTKRKSTSLPNVTKANMLTI</sequence>
<comment type="caution">
    <text evidence="3">The sequence shown here is derived from an EMBL/GenBank/DDBJ whole genome shotgun (WGS) entry which is preliminary data.</text>
</comment>
<evidence type="ECO:0000256" key="1">
    <source>
        <dbReference type="SAM" id="MobiDB-lite"/>
    </source>
</evidence>
<keyword evidence="2" id="KW-0472">Membrane</keyword>
<feature type="transmembrane region" description="Helical" evidence="2">
    <location>
        <begin position="21"/>
        <end position="43"/>
    </location>
</feature>
<keyword evidence="2" id="KW-1133">Transmembrane helix</keyword>
<reference evidence="3" key="2">
    <citation type="submission" date="2020-11" db="EMBL/GenBank/DDBJ databases">
        <authorList>
            <person name="McCartney M.A."/>
            <person name="Auch B."/>
            <person name="Kono T."/>
            <person name="Mallez S."/>
            <person name="Becker A."/>
            <person name="Gohl D.M."/>
            <person name="Silverstein K.A.T."/>
            <person name="Koren S."/>
            <person name="Bechman K.B."/>
            <person name="Herman A."/>
            <person name="Abrahante J.E."/>
            <person name="Garbe J."/>
        </authorList>
    </citation>
    <scope>NUCLEOTIDE SEQUENCE</scope>
    <source>
        <strain evidence="3">Duluth1</strain>
        <tissue evidence="3">Whole animal</tissue>
    </source>
</reference>
<keyword evidence="2" id="KW-0812">Transmembrane</keyword>
<dbReference type="OrthoDB" id="10042902at2759"/>